<dbReference type="AlphaFoldDB" id="A0A7R9LHT5"/>
<evidence type="ECO:0000256" key="9">
    <source>
        <dbReference type="ARBA" id="ARBA00023207"/>
    </source>
</evidence>
<dbReference type="Proteomes" id="UP000728032">
    <property type="component" value="Unassembled WGS sequence"/>
</dbReference>
<dbReference type="Pfam" id="PF01153">
    <property type="entry name" value="Glypican"/>
    <property type="match status" value="1"/>
</dbReference>
<evidence type="ECO:0000256" key="10">
    <source>
        <dbReference type="ARBA" id="ARBA00023288"/>
    </source>
</evidence>
<keyword evidence="9 12" id="KW-0357">Heparan sulfate</keyword>
<evidence type="ECO:0000256" key="15">
    <source>
        <dbReference type="SAM" id="SignalP"/>
    </source>
</evidence>
<evidence type="ECO:0000256" key="7">
    <source>
        <dbReference type="ARBA" id="ARBA00023136"/>
    </source>
</evidence>
<keyword evidence="5 15" id="KW-0732">Signal</keyword>
<keyword evidence="7 12" id="KW-0472">Membrane</keyword>
<feature type="region of interest" description="Disordered" evidence="13">
    <location>
        <begin position="496"/>
        <end position="526"/>
    </location>
</feature>
<keyword evidence="14" id="KW-1133">Transmembrane helix</keyword>
<keyword evidence="4 12" id="KW-0336">GPI-anchor</keyword>
<keyword evidence="17" id="KW-1185">Reference proteome</keyword>
<evidence type="ECO:0000256" key="3">
    <source>
        <dbReference type="ARBA" id="ARBA00022475"/>
    </source>
</evidence>
<reference evidence="16" key="1">
    <citation type="submission" date="2020-11" db="EMBL/GenBank/DDBJ databases">
        <authorList>
            <person name="Tran Van P."/>
        </authorList>
    </citation>
    <scope>NUCLEOTIDE SEQUENCE</scope>
</reference>
<dbReference type="GO" id="GO:0045202">
    <property type="term" value="C:synapse"/>
    <property type="evidence" value="ECO:0007669"/>
    <property type="project" value="TreeGrafter"/>
</dbReference>
<evidence type="ECO:0000256" key="2">
    <source>
        <dbReference type="ARBA" id="ARBA00010260"/>
    </source>
</evidence>
<dbReference type="OrthoDB" id="10010764at2759"/>
<dbReference type="GO" id="GO:0009966">
    <property type="term" value="P:regulation of signal transduction"/>
    <property type="evidence" value="ECO:0007669"/>
    <property type="project" value="InterPro"/>
</dbReference>
<evidence type="ECO:0000256" key="4">
    <source>
        <dbReference type="ARBA" id="ARBA00022622"/>
    </source>
</evidence>
<evidence type="ECO:0000256" key="1">
    <source>
        <dbReference type="ARBA" id="ARBA00004609"/>
    </source>
</evidence>
<dbReference type="EMBL" id="OC915802">
    <property type="protein sequence ID" value="CAD7642003.1"/>
    <property type="molecule type" value="Genomic_DNA"/>
</dbReference>
<gene>
    <name evidence="16" type="ORF">ONB1V03_LOCUS3368</name>
</gene>
<feature type="compositionally biased region" description="Low complexity" evidence="13">
    <location>
        <begin position="509"/>
        <end position="520"/>
    </location>
</feature>
<evidence type="ECO:0000256" key="13">
    <source>
        <dbReference type="SAM" id="MobiDB-lite"/>
    </source>
</evidence>
<dbReference type="GO" id="GO:0016477">
    <property type="term" value="P:cell migration"/>
    <property type="evidence" value="ECO:0007669"/>
    <property type="project" value="TreeGrafter"/>
</dbReference>
<dbReference type="GO" id="GO:0005576">
    <property type="term" value="C:extracellular region"/>
    <property type="evidence" value="ECO:0007669"/>
    <property type="project" value="TreeGrafter"/>
</dbReference>
<evidence type="ECO:0008006" key="18">
    <source>
        <dbReference type="Google" id="ProtNLM"/>
    </source>
</evidence>
<keyword evidence="6 12" id="KW-0654">Proteoglycan</keyword>
<dbReference type="GO" id="GO:0005886">
    <property type="term" value="C:plasma membrane"/>
    <property type="evidence" value="ECO:0007669"/>
    <property type="project" value="UniProtKB-SubCell"/>
</dbReference>
<dbReference type="GO" id="GO:0098552">
    <property type="term" value="C:side of membrane"/>
    <property type="evidence" value="ECO:0007669"/>
    <property type="project" value="UniProtKB-KW"/>
</dbReference>
<protein>
    <recommendedName>
        <fullName evidence="18">Glypican-6</fullName>
    </recommendedName>
</protein>
<name>A0A7R9LHT5_9ACAR</name>
<evidence type="ECO:0000256" key="12">
    <source>
        <dbReference type="RuleBase" id="RU003519"/>
    </source>
</evidence>
<dbReference type="GO" id="GO:0009986">
    <property type="term" value="C:cell surface"/>
    <property type="evidence" value="ECO:0007669"/>
    <property type="project" value="TreeGrafter"/>
</dbReference>
<evidence type="ECO:0000256" key="11">
    <source>
        <dbReference type="RuleBase" id="RU003518"/>
    </source>
</evidence>
<evidence type="ECO:0000256" key="14">
    <source>
        <dbReference type="SAM" id="Phobius"/>
    </source>
</evidence>
<feature type="chain" id="PRO_5036211250" description="Glypican-6" evidence="15">
    <location>
        <begin position="30"/>
        <end position="554"/>
    </location>
</feature>
<comment type="subcellular location">
    <subcellularLocation>
        <location evidence="1 12">Cell membrane</location>
        <topology evidence="1 12">Lipid-anchor</topology>
        <topology evidence="1 12">GPI-anchor</topology>
    </subcellularLocation>
</comment>
<feature type="transmembrane region" description="Helical" evidence="14">
    <location>
        <begin position="532"/>
        <end position="550"/>
    </location>
</feature>
<organism evidence="16">
    <name type="scientific">Oppiella nova</name>
    <dbReference type="NCBI Taxonomy" id="334625"/>
    <lineage>
        <taxon>Eukaryota</taxon>
        <taxon>Metazoa</taxon>
        <taxon>Ecdysozoa</taxon>
        <taxon>Arthropoda</taxon>
        <taxon>Chelicerata</taxon>
        <taxon>Arachnida</taxon>
        <taxon>Acari</taxon>
        <taxon>Acariformes</taxon>
        <taxon>Sarcoptiformes</taxon>
        <taxon>Oribatida</taxon>
        <taxon>Brachypylina</taxon>
        <taxon>Oppioidea</taxon>
        <taxon>Oppiidae</taxon>
        <taxon>Oppiella</taxon>
    </lineage>
</organism>
<feature type="signal peptide" evidence="15">
    <location>
        <begin position="1"/>
        <end position="29"/>
    </location>
</feature>
<dbReference type="PANTHER" id="PTHR10822:SF30">
    <property type="entry name" value="DALLY-LIKE, ISOFORM A"/>
    <property type="match status" value="1"/>
</dbReference>
<proteinExistence type="inferred from homology"/>
<dbReference type="EMBL" id="CAJPVJ010000977">
    <property type="protein sequence ID" value="CAG2163803.1"/>
    <property type="molecule type" value="Genomic_DNA"/>
</dbReference>
<dbReference type="InterPro" id="IPR001863">
    <property type="entry name" value="Glypican"/>
</dbReference>
<feature type="region of interest" description="Disordered" evidence="13">
    <location>
        <begin position="449"/>
        <end position="469"/>
    </location>
</feature>
<evidence type="ECO:0000313" key="17">
    <source>
        <dbReference type="Proteomes" id="UP000728032"/>
    </source>
</evidence>
<sequence>MAKTKTKMVYIVLTIGLSVFCQQMIVSNAIPIDHKVLDTNQDMKTQFELTQRQTISELKTMLSQKTTKFDEFFRELLKTSKRDFHQMFLQTYGLLYERHSSIFTDMFKDLEDYYSSGSVDLSDAMDMFFHRLYQKMFQVLNSQYKFDDKYLSCVSKHMDELKPFGDVPKKLSQEIKRSFIATRTFVQALNNGKDVIKNILEIPTSPECTKALTKMSFCPQCQTSNEFKPCAYYCLNVVNTCLAFHSELDKEWNNYIDALMLLATRLETSFNIESVVDPIDIKISEAIMNFQENGGAVSNKLFESCGKPHIESKRETRDVHFEESPKFAEQPYVANPTAATVTGLDRLIQDIKKKIKKTKGFWAQLPQTICTDKHISTLIAADNKSCYNGSDFYEIDNKPESHQKSGTELNLETTRHNAIINQQNLTLKLITNKLIQAYNGQDVDLVDNADTDMETDGSGSGSGSGYGAEDNDYNLVQNNVVTDDIYFNPSTPRTPYFTVEGETNDQKSKNWSKSPKPNSPFMGKDSSFKSTLSLSLILWTLLLNYSCFYMRQRL</sequence>
<keyword evidence="14" id="KW-0812">Transmembrane</keyword>
<comment type="similarity">
    <text evidence="2 11">Belongs to the glypican family.</text>
</comment>
<evidence type="ECO:0000256" key="5">
    <source>
        <dbReference type="ARBA" id="ARBA00022729"/>
    </source>
</evidence>
<keyword evidence="10 12" id="KW-0449">Lipoprotein</keyword>
<dbReference type="PANTHER" id="PTHR10822">
    <property type="entry name" value="GLYPICAN"/>
    <property type="match status" value="1"/>
</dbReference>
<evidence type="ECO:0000313" key="16">
    <source>
        <dbReference type="EMBL" id="CAD7642003.1"/>
    </source>
</evidence>
<evidence type="ECO:0000256" key="8">
    <source>
        <dbReference type="ARBA" id="ARBA00023180"/>
    </source>
</evidence>
<keyword evidence="3" id="KW-1003">Cell membrane</keyword>
<accession>A0A7R9LHT5</accession>
<keyword evidence="8" id="KW-0325">Glycoprotein</keyword>
<evidence type="ECO:0000256" key="6">
    <source>
        <dbReference type="ARBA" id="ARBA00022974"/>
    </source>
</evidence>
<comment type="function">
    <text evidence="12">Cell surface proteoglycan.</text>
</comment>
<dbReference type="GO" id="GO:1905475">
    <property type="term" value="P:regulation of protein localization to membrane"/>
    <property type="evidence" value="ECO:0007669"/>
    <property type="project" value="TreeGrafter"/>
</dbReference>